<name>A0A183TJ81_SCHSO</name>
<evidence type="ECO:0000313" key="2">
    <source>
        <dbReference type="EMBL" id="VDM02915.1"/>
    </source>
</evidence>
<feature type="transmembrane region" description="Helical" evidence="1">
    <location>
        <begin position="20"/>
        <end position="39"/>
    </location>
</feature>
<dbReference type="PANTHER" id="PTHR47027">
    <property type="entry name" value="REVERSE TRANSCRIPTASE DOMAIN-CONTAINING PROTEIN"/>
    <property type="match status" value="1"/>
</dbReference>
<keyword evidence="1" id="KW-0472">Membrane</keyword>
<evidence type="ECO:0000313" key="3">
    <source>
        <dbReference type="Proteomes" id="UP000275846"/>
    </source>
</evidence>
<dbReference type="PANTHER" id="PTHR47027:SF26">
    <property type="entry name" value="REVERSE TRANSCRIPTASE DOMAIN-CONTAINING PROTEIN"/>
    <property type="match status" value="1"/>
</dbReference>
<organism evidence="4">
    <name type="scientific">Schistocephalus solidus</name>
    <name type="common">Tapeworm</name>
    <dbReference type="NCBI Taxonomy" id="70667"/>
    <lineage>
        <taxon>Eukaryota</taxon>
        <taxon>Metazoa</taxon>
        <taxon>Spiralia</taxon>
        <taxon>Lophotrochozoa</taxon>
        <taxon>Platyhelminthes</taxon>
        <taxon>Cestoda</taxon>
        <taxon>Eucestoda</taxon>
        <taxon>Diphyllobothriidea</taxon>
        <taxon>Diphyllobothriidae</taxon>
        <taxon>Schistocephalus</taxon>
    </lineage>
</organism>
<dbReference type="WBParaSite" id="SSLN_0001716201-mRNA-1">
    <property type="protein sequence ID" value="SSLN_0001716201-mRNA-1"/>
    <property type="gene ID" value="SSLN_0001716201"/>
</dbReference>
<keyword evidence="1" id="KW-0812">Transmembrane</keyword>
<dbReference type="EMBL" id="UYSU01041198">
    <property type="protein sequence ID" value="VDM02915.1"/>
    <property type="molecule type" value="Genomic_DNA"/>
</dbReference>
<accession>A0A183TJ81</accession>
<evidence type="ECO:0000256" key="1">
    <source>
        <dbReference type="SAM" id="Phobius"/>
    </source>
</evidence>
<proteinExistence type="predicted"/>
<gene>
    <name evidence="2" type="ORF">SSLN_LOCUS16529</name>
</gene>
<reference evidence="4" key="1">
    <citation type="submission" date="2016-06" db="UniProtKB">
        <authorList>
            <consortium name="WormBaseParasite"/>
        </authorList>
    </citation>
    <scope>IDENTIFICATION</scope>
</reference>
<dbReference type="AlphaFoldDB" id="A0A183TJ81"/>
<sequence length="123" mass="13893">MARVTVNGTVSEAFAVTTGVKLGGALAPAILSLMFSAVLTDEYREERPRIRIAYRMDGRLLNQRLMHFHSCVSTATIHELLFADDCTFKAMTEEEIQRNLDLFATACDNFRLRINTLNKVVMH</sequence>
<keyword evidence="3" id="KW-1185">Reference proteome</keyword>
<dbReference type="Proteomes" id="UP000275846">
    <property type="component" value="Unassembled WGS sequence"/>
</dbReference>
<evidence type="ECO:0000313" key="4">
    <source>
        <dbReference type="WBParaSite" id="SSLN_0001716201-mRNA-1"/>
    </source>
</evidence>
<protein>
    <submittedName>
        <fullName evidence="4">Reverse transcriptase domain-containing protein</fullName>
    </submittedName>
</protein>
<keyword evidence="1" id="KW-1133">Transmembrane helix</keyword>
<reference evidence="2 3" key="2">
    <citation type="submission" date="2018-11" db="EMBL/GenBank/DDBJ databases">
        <authorList>
            <consortium name="Pathogen Informatics"/>
        </authorList>
    </citation>
    <scope>NUCLEOTIDE SEQUENCE [LARGE SCALE GENOMIC DNA]</scope>
    <source>
        <strain evidence="2 3">NST_G2</strain>
    </source>
</reference>